<feature type="domain" description="CCHC-type" evidence="2">
    <location>
        <begin position="174"/>
        <end position="188"/>
    </location>
</feature>
<protein>
    <recommendedName>
        <fullName evidence="2">CCHC-type domain-containing protein</fullName>
    </recommendedName>
</protein>
<dbReference type="Proteomes" id="UP001168990">
    <property type="component" value="Unassembled WGS sequence"/>
</dbReference>
<keyword evidence="1" id="KW-0863">Zinc-finger</keyword>
<dbReference type="PROSITE" id="PS50158">
    <property type="entry name" value="ZF_CCHC"/>
    <property type="match status" value="1"/>
</dbReference>
<proteinExistence type="predicted"/>
<dbReference type="SUPFAM" id="SSF57756">
    <property type="entry name" value="Retrovirus zinc finger-like domains"/>
    <property type="match status" value="1"/>
</dbReference>
<dbReference type="Gene3D" id="4.10.60.10">
    <property type="entry name" value="Zinc finger, CCHC-type"/>
    <property type="match status" value="1"/>
</dbReference>
<organism evidence="3 4">
    <name type="scientific">Microctonus aethiopoides</name>
    <dbReference type="NCBI Taxonomy" id="144406"/>
    <lineage>
        <taxon>Eukaryota</taxon>
        <taxon>Metazoa</taxon>
        <taxon>Ecdysozoa</taxon>
        <taxon>Arthropoda</taxon>
        <taxon>Hexapoda</taxon>
        <taxon>Insecta</taxon>
        <taxon>Pterygota</taxon>
        <taxon>Neoptera</taxon>
        <taxon>Endopterygota</taxon>
        <taxon>Hymenoptera</taxon>
        <taxon>Apocrita</taxon>
        <taxon>Ichneumonoidea</taxon>
        <taxon>Braconidae</taxon>
        <taxon>Euphorinae</taxon>
        <taxon>Microctonus</taxon>
    </lineage>
</organism>
<accession>A0AA39EWK1</accession>
<reference evidence="3" key="1">
    <citation type="journal article" date="2023" name="bioRxiv">
        <title>Scaffold-level genome assemblies of two parasitoid biocontrol wasps reveal the parthenogenesis mechanism and an associated novel virus.</title>
        <authorList>
            <person name="Inwood S."/>
            <person name="Skelly J."/>
            <person name="Guhlin J."/>
            <person name="Harrop T."/>
            <person name="Goldson S."/>
            <person name="Dearden P."/>
        </authorList>
    </citation>
    <scope>NUCLEOTIDE SEQUENCE</scope>
    <source>
        <strain evidence="3">Irish</strain>
        <tissue evidence="3">Whole body</tissue>
    </source>
</reference>
<dbReference type="AlphaFoldDB" id="A0AA39EWK1"/>
<reference evidence="3" key="2">
    <citation type="submission" date="2023-03" db="EMBL/GenBank/DDBJ databases">
        <authorList>
            <person name="Inwood S.N."/>
            <person name="Skelly J.G."/>
            <person name="Guhlin J."/>
            <person name="Harrop T.W.R."/>
            <person name="Goldson S.G."/>
            <person name="Dearden P.K."/>
        </authorList>
    </citation>
    <scope>NUCLEOTIDE SEQUENCE</scope>
    <source>
        <strain evidence="3">Irish</strain>
        <tissue evidence="3">Whole body</tissue>
    </source>
</reference>
<keyword evidence="1" id="KW-0479">Metal-binding</keyword>
<evidence type="ECO:0000313" key="3">
    <source>
        <dbReference type="EMBL" id="KAK0156780.1"/>
    </source>
</evidence>
<keyword evidence="4" id="KW-1185">Reference proteome</keyword>
<gene>
    <name evidence="3" type="ORF">PV328_012322</name>
</gene>
<name>A0AA39EWK1_9HYME</name>
<dbReference type="EMBL" id="JAQQBS010002366">
    <property type="protein sequence ID" value="KAK0156780.1"/>
    <property type="molecule type" value="Genomic_DNA"/>
</dbReference>
<feature type="non-terminal residue" evidence="3">
    <location>
        <position position="203"/>
    </location>
</feature>
<dbReference type="GO" id="GO:0003676">
    <property type="term" value="F:nucleic acid binding"/>
    <property type="evidence" value="ECO:0007669"/>
    <property type="project" value="InterPro"/>
</dbReference>
<comment type="caution">
    <text evidence="3">The sequence shown here is derived from an EMBL/GenBank/DDBJ whole genome shotgun (WGS) entry which is preliminary data.</text>
</comment>
<dbReference type="GO" id="GO:0008270">
    <property type="term" value="F:zinc ion binding"/>
    <property type="evidence" value="ECO:0007669"/>
    <property type="project" value="UniProtKB-KW"/>
</dbReference>
<dbReference type="InterPro" id="IPR036875">
    <property type="entry name" value="Znf_CCHC_sf"/>
</dbReference>
<evidence type="ECO:0000259" key="2">
    <source>
        <dbReference type="PROSITE" id="PS50158"/>
    </source>
</evidence>
<evidence type="ECO:0000313" key="4">
    <source>
        <dbReference type="Proteomes" id="UP001168990"/>
    </source>
</evidence>
<keyword evidence="1" id="KW-0862">Zinc</keyword>
<dbReference type="InterPro" id="IPR001878">
    <property type="entry name" value="Znf_CCHC"/>
</dbReference>
<evidence type="ECO:0000256" key="1">
    <source>
        <dbReference type="PROSITE-ProRule" id="PRU00047"/>
    </source>
</evidence>
<sequence length="203" mass="23371">MEGSRLQKLEKLRDLTQRYAEIAAELGIVEDPTARSLVMEVLKEKVREKNLQVVPAGPERRMKIQFRIREEMQHPVIVAGVPCERCGHSLLQVKKSEEQPLRVVEVPRPRLRPPLRSDATTKMISVAQVQSTPQRPIFKPVPYLSREESEVMTRELINILRRNPEYPREPRYGCFNCSDPSHSAKECPWSRGTWCGRCGEVGM</sequence>